<dbReference type="SMART" id="SM00181">
    <property type="entry name" value="EGF"/>
    <property type="match status" value="3"/>
</dbReference>
<dbReference type="InterPro" id="IPR018711">
    <property type="entry name" value="NAGPA"/>
</dbReference>
<dbReference type="OrthoDB" id="192253at2759"/>
<dbReference type="Pfam" id="PF23106">
    <property type="entry name" value="EGF_Teneurin"/>
    <property type="match status" value="1"/>
</dbReference>
<feature type="domain" description="EGF-like" evidence="4">
    <location>
        <begin position="414"/>
        <end position="449"/>
    </location>
</feature>
<dbReference type="Gene3D" id="2.170.300.10">
    <property type="entry name" value="Tie2 ligand-binding domain superfamily"/>
    <property type="match status" value="1"/>
</dbReference>
<feature type="disulfide bond" evidence="1">
    <location>
        <begin position="439"/>
        <end position="448"/>
    </location>
</feature>
<keyword evidence="2" id="KW-0812">Transmembrane</keyword>
<feature type="transmembrane region" description="Helical" evidence="2">
    <location>
        <begin position="517"/>
        <end position="538"/>
    </location>
</feature>
<comment type="caution">
    <text evidence="1">Lacks conserved residue(s) required for the propagation of feature annotation.</text>
</comment>
<proteinExistence type="predicted"/>
<sequence length="594" mass="65292">MAVGGRSVAWRWIYGWSVRLAVDFLLLFQSSEVGSSRSPLNDLFPYHPLEHGSQHTHRYVRDCQPIVFGNVTHETWPADKSTNLPITRTTIFVSNFPIDGGKLKAVTGHLTFVNNPLRTVSVLEPLKSGGCNESYRATVQETIKSKTCLVAQNGGFFDVDTGRCLGAVVSNGKLVQDGKGIQNAQFGIKKDGTLVFGYLSEDDVMNKENPFVQLVTGVIWLLRNGTIYINESKSAECSETQETGSFERFVNVVSARTSIGHDKYGRLVLLQIDGQTDLRGLSLWEVARFLKDHGVINAINLDGGGSATLVLNGSLASYPSDHCSPDPMWRCPRAVSTVVCVHEPECAPPDCSGHGDCLLGDCYCRGFWSGPACNLLNCGPSNCSQRGICSEHGCLCDAGWMGPNCSDVCPDRFYGDGCSQKCHCINGGICDSIHGTCTCPSGYYGDFCEQVCPMGWYGLSCQQACHCPKICSCHPVTGSCNVTQDSKFSNTLYKVHQCLRSQMSEMWKNQHEVKEKAWIIILITLLVLLILSMAGNIFQYCQKNGCSGFRSEYSYQRLNASNGQLTCMDFPEIIPLKQTNSSIEEDRSSEPMNF</sequence>
<keyword evidence="1" id="KW-1015">Disulfide bond</keyword>
<keyword evidence="6" id="KW-1185">Reference proteome</keyword>
<dbReference type="PROSITE" id="PS50026">
    <property type="entry name" value="EGF_3"/>
    <property type="match status" value="1"/>
</dbReference>
<reference evidence="5 6" key="1">
    <citation type="journal article" date="2018" name="Nat. Ecol. Evol.">
        <title>Shark genomes provide insights into elasmobranch evolution and the origin of vertebrates.</title>
        <authorList>
            <person name="Hara Y"/>
            <person name="Yamaguchi K"/>
            <person name="Onimaru K"/>
            <person name="Kadota M"/>
            <person name="Koyanagi M"/>
            <person name="Keeley SD"/>
            <person name="Tatsumi K"/>
            <person name="Tanaka K"/>
            <person name="Motone F"/>
            <person name="Kageyama Y"/>
            <person name="Nozu R"/>
            <person name="Adachi N"/>
            <person name="Nishimura O"/>
            <person name="Nakagawa R"/>
            <person name="Tanegashima C"/>
            <person name="Kiyatake I"/>
            <person name="Matsumoto R"/>
            <person name="Murakumo K"/>
            <person name="Nishida K"/>
            <person name="Terakita A"/>
            <person name="Kuratani S"/>
            <person name="Sato K"/>
            <person name="Hyodo S Kuraku.S."/>
        </authorList>
    </citation>
    <scope>NUCLEOTIDE SEQUENCE [LARGE SCALE GENOMIC DNA]</scope>
</reference>
<dbReference type="Proteomes" id="UP000287033">
    <property type="component" value="Unassembled WGS sequence"/>
</dbReference>
<dbReference type="OMA" id="ECVMGEC"/>
<name>A0A401S5Q4_CHIPU</name>
<dbReference type="PANTHER" id="PTHR40446">
    <property type="entry name" value="N-ACETYLGLUCOSAMINE-1-PHOSPHODIESTER ALPHA-N-ACETYLGLUCOSAMINIDASE"/>
    <property type="match status" value="1"/>
</dbReference>
<evidence type="ECO:0000259" key="4">
    <source>
        <dbReference type="PROSITE" id="PS50026"/>
    </source>
</evidence>
<dbReference type="EMBL" id="BEZZ01000096">
    <property type="protein sequence ID" value="GCC25717.1"/>
    <property type="molecule type" value="Genomic_DNA"/>
</dbReference>
<keyword evidence="1" id="KW-0245">EGF-like domain</keyword>
<feature type="signal peptide" evidence="3">
    <location>
        <begin position="1"/>
        <end position="36"/>
    </location>
</feature>
<dbReference type="Pfam" id="PF09992">
    <property type="entry name" value="NAGPA"/>
    <property type="match status" value="1"/>
</dbReference>
<keyword evidence="2" id="KW-1133">Transmembrane helix</keyword>
<keyword evidence="2" id="KW-0472">Membrane</keyword>
<evidence type="ECO:0000313" key="5">
    <source>
        <dbReference type="EMBL" id="GCC25717.1"/>
    </source>
</evidence>
<dbReference type="GO" id="GO:0033299">
    <property type="term" value="P:secretion of lysosomal enzymes"/>
    <property type="evidence" value="ECO:0007669"/>
    <property type="project" value="TreeGrafter"/>
</dbReference>
<dbReference type="PROSITE" id="PS00022">
    <property type="entry name" value="EGF_1"/>
    <property type="match status" value="2"/>
</dbReference>
<comment type="caution">
    <text evidence="5">The sequence shown here is derived from an EMBL/GenBank/DDBJ whole genome shotgun (WGS) entry which is preliminary data.</text>
</comment>
<evidence type="ECO:0000256" key="3">
    <source>
        <dbReference type="SAM" id="SignalP"/>
    </source>
</evidence>
<dbReference type="InterPro" id="IPR000742">
    <property type="entry name" value="EGF"/>
</dbReference>
<dbReference type="AlphaFoldDB" id="A0A401S5Q4"/>
<gene>
    <name evidence="5" type="ORF">chiPu_0004128</name>
</gene>
<dbReference type="STRING" id="137246.A0A401S5Q4"/>
<dbReference type="Gene3D" id="2.10.25.10">
    <property type="entry name" value="Laminin"/>
    <property type="match status" value="1"/>
</dbReference>
<feature type="chain" id="PRO_5019464210" description="EGF-like domain-containing protein" evidence="3">
    <location>
        <begin position="37"/>
        <end position="594"/>
    </location>
</feature>
<evidence type="ECO:0000313" key="6">
    <source>
        <dbReference type="Proteomes" id="UP000287033"/>
    </source>
</evidence>
<protein>
    <recommendedName>
        <fullName evidence="4">EGF-like domain-containing protein</fullName>
    </recommendedName>
</protein>
<evidence type="ECO:0000256" key="2">
    <source>
        <dbReference type="SAM" id="Phobius"/>
    </source>
</evidence>
<accession>A0A401S5Q4</accession>
<organism evidence="5 6">
    <name type="scientific">Chiloscyllium punctatum</name>
    <name type="common">Brownbanded bambooshark</name>
    <name type="synonym">Hemiscyllium punctatum</name>
    <dbReference type="NCBI Taxonomy" id="137246"/>
    <lineage>
        <taxon>Eukaryota</taxon>
        <taxon>Metazoa</taxon>
        <taxon>Chordata</taxon>
        <taxon>Craniata</taxon>
        <taxon>Vertebrata</taxon>
        <taxon>Chondrichthyes</taxon>
        <taxon>Elasmobranchii</taxon>
        <taxon>Galeomorphii</taxon>
        <taxon>Galeoidea</taxon>
        <taxon>Orectolobiformes</taxon>
        <taxon>Hemiscylliidae</taxon>
        <taxon>Chiloscyllium</taxon>
    </lineage>
</organism>
<dbReference type="PANTHER" id="PTHR40446:SF2">
    <property type="entry name" value="N-ACETYLGLUCOSAMINE-1-PHOSPHODIESTER ALPHA-N-ACETYLGLUCOSAMINIDASE"/>
    <property type="match status" value="1"/>
</dbReference>
<evidence type="ECO:0000256" key="1">
    <source>
        <dbReference type="PROSITE-ProRule" id="PRU00076"/>
    </source>
</evidence>
<keyword evidence="3" id="KW-0732">Signal</keyword>